<reference evidence="2 3" key="1">
    <citation type="submission" date="2019-09" db="EMBL/GenBank/DDBJ databases">
        <title>Draft genome of the ectomycorrhizal ascomycete Sphaerosporella brunnea.</title>
        <authorList>
            <consortium name="DOE Joint Genome Institute"/>
            <person name="Benucci G.M."/>
            <person name="Marozzi G."/>
            <person name="Antonielli L."/>
            <person name="Sanchez S."/>
            <person name="Marco P."/>
            <person name="Wang X."/>
            <person name="Falini L.B."/>
            <person name="Barry K."/>
            <person name="Haridas S."/>
            <person name="Lipzen A."/>
            <person name="Labutti K."/>
            <person name="Grigoriev I.V."/>
            <person name="Murat C."/>
            <person name="Martin F."/>
            <person name="Albertini E."/>
            <person name="Donnini D."/>
            <person name="Bonito G."/>
        </authorList>
    </citation>
    <scope>NUCLEOTIDE SEQUENCE [LARGE SCALE GENOMIC DNA]</scope>
    <source>
        <strain evidence="2 3">Sb_GMNB300</strain>
    </source>
</reference>
<evidence type="ECO:0000313" key="2">
    <source>
        <dbReference type="EMBL" id="KAA8899512.1"/>
    </source>
</evidence>
<dbReference type="EMBL" id="VXIS01000165">
    <property type="protein sequence ID" value="KAA8899512.1"/>
    <property type="molecule type" value="Genomic_DNA"/>
</dbReference>
<comment type="caution">
    <text evidence="2">The sequence shown here is derived from an EMBL/GenBank/DDBJ whole genome shotgun (WGS) entry which is preliminary data.</text>
</comment>
<evidence type="ECO:0000256" key="1">
    <source>
        <dbReference type="SAM" id="MobiDB-lite"/>
    </source>
</evidence>
<keyword evidence="2" id="KW-0560">Oxidoreductase</keyword>
<dbReference type="Proteomes" id="UP000326924">
    <property type="component" value="Unassembled WGS sequence"/>
</dbReference>
<feature type="region of interest" description="Disordered" evidence="1">
    <location>
        <begin position="172"/>
        <end position="191"/>
    </location>
</feature>
<dbReference type="Gene3D" id="2.60.130.10">
    <property type="entry name" value="Aromatic compound dioxygenase"/>
    <property type="match status" value="1"/>
</dbReference>
<dbReference type="PANTHER" id="PTHR34315:SF1">
    <property type="entry name" value="INTRADIOL RING-CLEAVAGE DIOXYGENASES DOMAIN-CONTAINING PROTEIN-RELATED"/>
    <property type="match status" value="1"/>
</dbReference>
<dbReference type="OrthoDB" id="121380at2759"/>
<proteinExistence type="predicted"/>
<dbReference type="InParanoid" id="A0A5J5EQQ8"/>
<dbReference type="SUPFAM" id="SSF49482">
    <property type="entry name" value="Aromatic compound dioxygenase"/>
    <property type="match status" value="1"/>
</dbReference>
<name>A0A5J5EQQ8_9PEZI</name>
<evidence type="ECO:0000313" key="3">
    <source>
        <dbReference type="Proteomes" id="UP000326924"/>
    </source>
</evidence>
<dbReference type="GO" id="GO:0005506">
    <property type="term" value="F:iron ion binding"/>
    <property type="evidence" value="ECO:0007669"/>
    <property type="project" value="InterPro"/>
</dbReference>
<feature type="non-terminal residue" evidence="2">
    <location>
        <position position="1"/>
    </location>
</feature>
<dbReference type="AlphaFoldDB" id="A0A5J5EQQ8"/>
<protein>
    <submittedName>
        <fullName evidence="2">Intradiol ring-cleavage dioxygenase</fullName>
    </submittedName>
</protein>
<dbReference type="InterPro" id="IPR015889">
    <property type="entry name" value="Intradiol_dOase_core"/>
</dbReference>
<dbReference type="PANTHER" id="PTHR34315">
    <property type="match status" value="1"/>
</dbReference>
<dbReference type="GO" id="GO:0016702">
    <property type="term" value="F:oxidoreductase activity, acting on single donors with incorporation of molecular oxygen, incorporation of two atoms of oxygen"/>
    <property type="evidence" value="ECO:0007669"/>
    <property type="project" value="InterPro"/>
</dbReference>
<accession>A0A5J5EQQ8</accession>
<sequence length="220" mass="22534">PTTKGFDFWHCNSAGVYSGIVANGNGDCSDTTNINTTFLRGLINTNDEGVAQFTTIFPSHYTSRATHIHVLATMNATILPNNTLSGGSISHVGQLFSDQSLISEVELNEPYASNTQELTTNVDDTIMSGEAASMDPVFEYVLLGDEVSEGVLAWISIGIDASASYDVSPAASWTENGGVSDSNSGGIGGGMGGGAGHSAAFPSGAAPSGASPSLFGTLMP</sequence>
<gene>
    <name evidence="2" type="ORF">FN846DRAFT_782244</name>
</gene>
<keyword evidence="3" id="KW-1185">Reference proteome</keyword>
<organism evidence="2 3">
    <name type="scientific">Sphaerosporella brunnea</name>
    <dbReference type="NCBI Taxonomy" id="1250544"/>
    <lineage>
        <taxon>Eukaryota</taxon>
        <taxon>Fungi</taxon>
        <taxon>Dikarya</taxon>
        <taxon>Ascomycota</taxon>
        <taxon>Pezizomycotina</taxon>
        <taxon>Pezizomycetes</taxon>
        <taxon>Pezizales</taxon>
        <taxon>Pyronemataceae</taxon>
        <taxon>Sphaerosporella</taxon>
    </lineage>
</organism>
<keyword evidence="2" id="KW-0223">Dioxygenase</keyword>